<name>A0ABT9V8V7_9BACL</name>
<protein>
    <recommendedName>
        <fullName evidence="3">DUF4430 domain-containing protein</fullName>
    </recommendedName>
</protein>
<evidence type="ECO:0008006" key="3">
    <source>
        <dbReference type="Google" id="ProtNLM"/>
    </source>
</evidence>
<sequence>MKKSLVAGALSLGLLISGAIVTQAGTSWQYNISVYVPSHSKTGGETKDQTKATSGAKAGLALHATQGVKLDVRTKGSDGNGTWKRDVYGGNVYELHSVTTSGNNERLEFSSDLFQGDPVQAILDWRSN</sequence>
<accession>A0ABT9V8V7</accession>
<keyword evidence="2" id="KW-1185">Reference proteome</keyword>
<dbReference type="EMBL" id="JAUSTU010000025">
    <property type="protein sequence ID" value="MDQ0157377.1"/>
    <property type="molecule type" value="Genomic_DNA"/>
</dbReference>
<evidence type="ECO:0000313" key="2">
    <source>
        <dbReference type="Proteomes" id="UP001231362"/>
    </source>
</evidence>
<organism evidence="1 2">
    <name type="scientific">Anoxybacillus andreesenii</name>
    <dbReference type="NCBI Taxonomy" id="1325932"/>
    <lineage>
        <taxon>Bacteria</taxon>
        <taxon>Bacillati</taxon>
        <taxon>Bacillota</taxon>
        <taxon>Bacilli</taxon>
        <taxon>Bacillales</taxon>
        <taxon>Anoxybacillaceae</taxon>
        <taxon>Anoxybacillus</taxon>
    </lineage>
</organism>
<evidence type="ECO:0000313" key="1">
    <source>
        <dbReference type="EMBL" id="MDQ0157377.1"/>
    </source>
</evidence>
<gene>
    <name evidence="1" type="ORF">J2S07_003711</name>
</gene>
<dbReference type="Proteomes" id="UP001231362">
    <property type="component" value="Unassembled WGS sequence"/>
</dbReference>
<dbReference type="RefSeq" id="WP_307151845.1">
    <property type="nucleotide sequence ID" value="NZ_JAUSTU010000025.1"/>
</dbReference>
<proteinExistence type="predicted"/>
<comment type="caution">
    <text evidence="1">The sequence shown here is derived from an EMBL/GenBank/DDBJ whole genome shotgun (WGS) entry which is preliminary data.</text>
</comment>
<reference evidence="1 2" key="1">
    <citation type="submission" date="2023-07" db="EMBL/GenBank/DDBJ databases">
        <title>Genomic Encyclopedia of Type Strains, Phase IV (KMG-IV): sequencing the most valuable type-strain genomes for metagenomic binning, comparative biology and taxonomic classification.</title>
        <authorList>
            <person name="Goeker M."/>
        </authorList>
    </citation>
    <scope>NUCLEOTIDE SEQUENCE [LARGE SCALE GENOMIC DNA]</scope>
    <source>
        <strain evidence="1 2">DSM 23948</strain>
    </source>
</reference>